<dbReference type="PANTHER" id="PTHR36182:SF1">
    <property type="entry name" value="PROTEIN, PUTATIVE (AFU_ORTHOLOGUE AFUA_6G10930)-RELATED"/>
    <property type="match status" value="1"/>
</dbReference>
<evidence type="ECO:0000256" key="1">
    <source>
        <dbReference type="SAM" id="MobiDB-lite"/>
    </source>
</evidence>
<gene>
    <name evidence="2" type="ORF">GP486_006950</name>
</gene>
<evidence type="ECO:0008006" key="4">
    <source>
        <dbReference type="Google" id="ProtNLM"/>
    </source>
</evidence>
<sequence>MAINGTRFPDARNGSSTLPGDLVLDGLALHNARVTFNFPLAQNGTDYPCKFQNGVSPIFGTDSGGVVEWAAGQTAFFNFERAALTANSFTESDNIAAHGGGSCQVSLSFDGGNNFQVIQSWVGGCPANATWNSNDLPPRDISPQIFNFKVPNETPNGHAIFAWTWFPISGQISMHMNCAWINISNSSNPNGHGLDSTDYPPLFVANVDKVNSCKGKDGFDVVFPNPGKQATTATGTQTASKYAATTVSGNCTGIAQVTSTAASSTTKATASSAKPTTTKSEGASPTFAGVQSGWRRVSDSGSTFRLDRSS</sequence>
<evidence type="ECO:0000313" key="2">
    <source>
        <dbReference type="EMBL" id="KAH0552848.1"/>
    </source>
</evidence>
<reference evidence="2" key="1">
    <citation type="submission" date="2021-03" db="EMBL/GenBank/DDBJ databases">
        <title>Comparative genomics and phylogenomic investigation of the class Geoglossomycetes provide insights into ecological specialization and systematics.</title>
        <authorList>
            <person name="Melie T."/>
            <person name="Pirro S."/>
            <person name="Miller A.N."/>
            <person name="Quandt A."/>
        </authorList>
    </citation>
    <scope>NUCLEOTIDE SEQUENCE</scope>
    <source>
        <strain evidence="2">CAQ_001_2017</strain>
    </source>
</reference>
<evidence type="ECO:0000313" key="3">
    <source>
        <dbReference type="Proteomes" id="UP000750711"/>
    </source>
</evidence>
<name>A0A9P8L573_9PEZI</name>
<protein>
    <recommendedName>
        <fullName evidence="4">Lytic polysaccharide monooxygenase</fullName>
    </recommendedName>
</protein>
<keyword evidence="3" id="KW-1185">Reference proteome</keyword>
<dbReference type="Proteomes" id="UP000750711">
    <property type="component" value="Unassembled WGS sequence"/>
</dbReference>
<feature type="region of interest" description="Disordered" evidence="1">
    <location>
        <begin position="262"/>
        <end position="310"/>
    </location>
</feature>
<dbReference type="AlphaFoldDB" id="A0A9P8L573"/>
<proteinExistence type="predicted"/>
<comment type="caution">
    <text evidence="2">The sequence shown here is derived from an EMBL/GenBank/DDBJ whole genome shotgun (WGS) entry which is preliminary data.</text>
</comment>
<accession>A0A9P8L573</accession>
<dbReference type="Gene3D" id="2.70.50.70">
    <property type="match status" value="1"/>
</dbReference>
<dbReference type="PANTHER" id="PTHR36182">
    <property type="entry name" value="PROTEIN, PUTATIVE (AFU_ORTHOLOGUE AFUA_6G10930)-RELATED"/>
    <property type="match status" value="1"/>
</dbReference>
<dbReference type="EMBL" id="JAGHQM010001747">
    <property type="protein sequence ID" value="KAH0552848.1"/>
    <property type="molecule type" value="Genomic_DNA"/>
</dbReference>
<feature type="compositionally biased region" description="Low complexity" evidence="1">
    <location>
        <begin position="262"/>
        <end position="280"/>
    </location>
</feature>
<organism evidence="2 3">
    <name type="scientific">Trichoglossum hirsutum</name>
    <dbReference type="NCBI Taxonomy" id="265104"/>
    <lineage>
        <taxon>Eukaryota</taxon>
        <taxon>Fungi</taxon>
        <taxon>Dikarya</taxon>
        <taxon>Ascomycota</taxon>
        <taxon>Pezizomycotina</taxon>
        <taxon>Geoglossomycetes</taxon>
        <taxon>Geoglossales</taxon>
        <taxon>Geoglossaceae</taxon>
        <taxon>Trichoglossum</taxon>
    </lineage>
</organism>